<keyword evidence="3" id="KW-0157">Chromophore</keyword>
<evidence type="ECO:0000313" key="7">
    <source>
        <dbReference type="Proteomes" id="UP000321157"/>
    </source>
</evidence>
<dbReference type="Gene3D" id="3.60.40.10">
    <property type="entry name" value="PPM-type phosphatase domain"/>
    <property type="match status" value="1"/>
</dbReference>
<dbReference type="InterPro" id="IPR001610">
    <property type="entry name" value="PAC"/>
</dbReference>
<dbReference type="SMART" id="SM00331">
    <property type="entry name" value="PP2C_SIG"/>
    <property type="match status" value="1"/>
</dbReference>
<dbReference type="Pfam" id="PF13426">
    <property type="entry name" value="PAS_9"/>
    <property type="match status" value="1"/>
</dbReference>
<dbReference type="InterPro" id="IPR013656">
    <property type="entry name" value="PAS_4"/>
</dbReference>
<dbReference type="InterPro" id="IPR001932">
    <property type="entry name" value="PPM-type_phosphatase-like_dom"/>
</dbReference>
<dbReference type="RefSeq" id="WP_170230294.1">
    <property type="nucleotide sequence ID" value="NZ_BJXX01000129.1"/>
</dbReference>
<dbReference type="EMBL" id="BJXX01000129">
    <property type="protein sequence ID" value="GEN35377.1"/>
    <property type="molecule type" value="Genomic_DNA"/>
</dbReference>
<keyword evidence="1" id="KW-0285">Flavoprotein</keyword>
<dbReference type="SUPFAM" id="SSF81606">
    <property type="entry name" value="PP2C-like"/>
    <property type="match status" value="1"/>
</dbReference>
<evidence type="ECO:0000259" key="4">
    <source>
        <dbReference type="PROSITE" id="PS50112"/>
    </source>
</evidence>
<reference evidence="6 7" key="1">
    <citation type="submission" date="2019-07" db="EMBL/GenBank/DDBJ databases">
        <title>Whole genome shotgun sequence of Aneurinibacillus danicus NBRC 102444.</title>
        <authorList>
            <person name="Hosoyama A."/>
            <person name="Uohara A."/>
            <person name="Ohji S."/>
            <person name="Ichikawa N."/>
        </authorList>
    </citation>
    <scope>NUCLEOTIDE SEQUENCE [LARGE SCALE GENOMIC DNA]</scope>
    <source>
        <strain evidence="6 7">NBRC 102444</strain>
    </source>
</reference>
<keyword evidence="2" id="KW-0288">FMN</keyword>
<dbReference type="Gene3D" id="3.30.450.20">
    <property type="entry name" value="PAS domain"/>
    <property type="match status" value="2"/>
</dbReference>
<dbReference type="SUPFAM" id="SSF55785">
    <property type="entry name" value="PYP-like sensor domain (PAS domain)"/>
    <property type="match status" value="2"/>
</dbReference>
<accession>A0A511V8W4</accession>
<protein>
    <recommendedName>
        <fullName evidence="8">Histidine kinase</fullName>
    </recommendedName>
</protein>
<name>A0A511V8W4_9BACL</name>
<dbReference type="CDD" id="cd00130">
    <property type="entry name" value="PAS"/>
    <property type="match status" value="2"/>
</dbReference>
<evidence type="ECO:0000259" key="5">
    <source>
        <dbReference type="PROSITE" id="PS50113"/>
    </source>
</evidence>
<dbReference type="Pfam" id="PF07228">
    <property type="entry name" value="SpoIIE"/>
    <property type="match status" value="1"/>
</dbReference>
<feature type="domain" description="PAS" evidence="4">
    <location>
        <begin position="6"/>
        <end position="57"/>
    </location>
</feature>
<dbReference type="AlphaFoldDB" id="A0A511V8W4"/>
<gene>
    <name evidence="6" type="ORF">ADA01nite_28370</name>
</gene>
<evidence type="ECO:0000313" key="6">
    <source>
        <dbReference type="EMBL" id="GEN35377.1"/>
    </source>
</evidence>
<feature type="domain" description="PAC" evidence="5">
    <location>
        <begin position="202"/>
        <end position="254"/>
    </location>
</feature>
<evidence type="ECO:0000256" key="2">
    <source>
        <dbReference type="ARBA" id="ARBA00022643"/>
    </source>
</evidence>
<evidence type="ECO:0008006" key="8">
    <source>
        <dbReference type="Google" id="ProtNLM"/>
    </source>
</evidence>
<dbReference type="SMART" id="SM00091">
    <property type="entry name" value="PAS"/>
    <property type="match status" value="2"/>
</dbReference>
<sequence>MNEEQSAWQIAQMIETISDAFFAVDKQWRFIYVNREAEKILKKRRKDLLGKSLWNELPNAMALTFQNEYYKALAEQRAVEFEEYSLTYDKWFKVHAVPFAGGLCVYFHDITERKKSNEQFLHALETNNHLAAAIANTVTGVTISNPNLPDNPLIFVNKGFEVLTGYIADEVLGRNCRFLQGEETDQETIADIRRAIRERKPITSEVLNYRKDGTSFWNELTISPVFDESGDLLYFVGLQSDVTRRKQAEQVLQAELDLAKLVQESVLSRPLFEANIEIEAIYIPSEKLAGDIYCWYKIDSHRYGILLLDVVGHGISASLIGMSVRSLLQGLITRLTDPVKVVKELNRHMNNLYAEQRKISSYYFTCIYVVVDTNRKTIEYVNAGHPPGIVCTAEGKNWRLEKGSLPIGLLPHLPVEKEVITYETAARIVLYTDGLIERKENAAFHMVEEMQRFFWENRHMETATVKEAAIKAFVTEENKDDVCLLVITLPE</sequence>
<dbReference type="PROSITE" id="PS50112">
    <property type="entry name" value="PAS"/>
    <property type="match status" value="2"/>
</dbReference>
<dbReference type="PROSITE" id="PS50113">
    <property type="entry name" value="PAC"/>
    <property type="match status" value="1"/>
</dbReference>
<dbReference type="InterPro" id="IPR036457">
    <property type="entry name" value="PPM-type-like_dom_sf"/>
</dbReference>
<dbReference type="PANTHER" id="PTHR47429">
    <property type="entry name" value="PROTEIN TWIN LOV 1"/>
    <property type="match status" value="1"/>
</dbReference>
<dbReference type="NCBIfam" id="TIGR00229">
    <property type="entry name" value="sensory_box"/>
    <property type="match status" value="2"/>
</dbReference>
<dbReference type="SMART" id="SM00086">
    <property type="entry name" value="PAC"/>
    <property type="match status" value="1"/>
</dbReference>
<keyword evidence="7" id="KW-1185">Reference proteome</keyword>
<evidence type="ECO:0000256" key="3">
    <source>
        <dbReference type="ARBA" id="ARBA00022991"/>
    </source>
</evidence>
<feature type="domain" description="PAS" evidence="4">
    <location>
        <begin position="126"/>
        <end position="199"/>
    </location>
</feature>
<organism evidence="6 7">
    <name type="scientific">Aneurinibacillus danicus</name>
    <dbReference type="NCBI Taxonomy" id="267746"/>
    <lineage>
        <taxon>Bacteria</taxon>
        <taxon>Bacillati</taxon>
        <taxon>Bacillota</taxon>
        <taxon>Bacilli</taxon>
        <taxon>Bacillales</taxon>
        <taxon>Paenibacillaceae</taxon>
        <taxon>Aneurinibacillus group</taxon>
        <taxon>Aneurinibacillus</taxon>
    </lineage>
</organism>
<evidence type="ECO:0000256" key="1">
    <source>
        <dbReference type="ARBA" id="ARBA00022630"/>
    </source>
</evidence>
<proteinExistence type="predicted"/>
<dbReference type="InterPro" id="IPR035965">
    <property type="entry name" value="PAS-like_dom_sf"/>
</dbReference>
<dbReference type="InterPro" id="IPR000014">
    <property type="entry name" value="PAS"/>
</dbReference>
<dbReference type="PANTHER" id="PTHR47429:SF2">
    <property type="entry name" value="PROTEIN TWIN LOV 1"/>
    <property type="match status" value="1"/>
</dbReference>
<comment type="caution">
    <text evidence="6">The sequence shown here is derived from an EMBL/GenBank/DDBJ whole genome shotgun (WGS) entry which is preliminary data.</text>
</comment>
<dbReference type="InterPro" id="IPR000700">
    <property type="entry name" value="PAS-assoc_C"/>
</dbReference>
<dbReference type="Pfam" id="PF08448">
    <property type="entry name" value="PAS_4"/>
    <property type="match status" value="1"/>
</dbReference>
<dbReference type="Proteomes" id="UP000321157">
    <property type="component" value="Unassembled WGS sequence"/>
</dbReference>